<sequence>MKVLFVSSGNKKGNISPIVYNQGESLKNAGVEIDYYTINQKGLLGYFRNLLPLSKAIHSKNYDVIHAHYSLCGFLVTLASPYFSNIVVSLMGSFQKNTYKYYLIRILAAVRWKAVIVKSQRMKNQIGLSKAPIIPNGVQVDKFILHQSREEIRLELGFLPTQKIIIFVSDPERQEKNFSLCKESVDCITDKNVKLITVFNKIQEEVVKYMLAADVLMLTSFTEGSPNVIKEAMAACCPIVCTNVGDVQHLLQEVKGTYIMNTFTSIEGATLLEKALNFNKRTNGLDKLKVLGLTANEVANKIINLYNK</sequence>
<dbReference type="RefSeq" id="WP_323298349.1">
    <property type="nucleotide sequence ID" value="NZ_JAYFUM010000024.1"/>
</dbReference>
<gene>
    <name evidence="2" type="ORF">VB248_18715</name>
</gene>
<dbReference type="Pfam" id="PF13692">
    <property type="entry name" value="Glyco_trans_1_4"/>
    <property type="match status" value="1"/>
</dbReference>
<evidence type="ECO:0000313" key="2">
    <source>
        <dbReference type="EMBL" id="MEA5141192.1"/>
    </source>
</evidence>
<dbReference type="CDD" id="cd03801">
    <property type="entry name" value="GT4_PimA-like"/>
    <property type="match status" value="1"/>
</dbReference>
<comment type="caution">
    <text evidence="2">The sequence shown here is derived from an EMBL/GenBank/DDBJ whole genome shotgun (WGS) entry which is preliminary data.</text>
</comment>
<protein>
    <submittedName>
        <fullName evidence="2">Glycosyltransferase family 4 protein</fullName>
        <ecNumber evidence="2">2.4.-.-</ecNumber>
    </submittedName>
</protein>
<dbReference type="GO" id="GO:0016757">
    <property type="term" value="F:glycosyltransferase activity"/>
    <property type="evidence" value="ECO:0007669"/>
    <property type="project" value="UniProtKB-KW"/>
</dbReference>
<name>A0ABU5QF76_9BACT</name>
<evidence type="ECO:0000259" key="1">
    <source>
        <dbReference type="Pfam" id="PF13439"/>
    </source>
</evidence>
<dbReference type="PANTHER" id="PTHR12526:SF637">
    <property type="entry name" value="GLYCOSYLTRANSFERASE EPSF-RELATED"/>
    <property type="match status" value="1"/>
</dbReference>
<proteinExistence type="predicted"/>
<dbReference type="PANTHER" id="PTHR12526">
    <property type="entry name" value="GLYCOSYLTRANSFERASE"/>
    <property type="match status" value="1"/>
</dbReference>
<keyword evidence="3" id="KW-1185">Reference proteome</keyword>
<evidence type="ECO:0000313" key="3">
    <source>
        <dbReference type="Proteomes" id="UP001302949"/>
    </source>
</evidence>
<keyword evidence="2" id="KW-0808">Transferase</keyword>
<dbReference type="Proteomes" id="UP001302949">
    <property type="component" value="Unassembled WGS sequence"/>
</dbReference>
<dbReference type="Gene3D" id="3.40.50.2000">
    <property type="entry name" value="Glycogen Phosphorylase B"/>
    <property type="match status" value="2"/>
</dbReference>
<dbReference type="EMBL" id="JAYFUM010000024">
    <property type="protein sequence ID" value="MEA5141192.1"/>
    <property type="molecule type" value="Genomic_DNA"/>
</dbReference>
<organism evidence="2 3">
    <name type="scientific">Arcicella rigui</name>
    <dbReference type="NCBI Taxonomy" id="797020"/>
    <lineage>
        <taxon>Bacteria</taxon>
        <taxon>Pseudomonadati</taxon>
        <taxon>Bacteroidota</taxon>
        <taxon>Cytophagia</taxon>
        <taxon>Cytophagales</taxon>
        <taxon>Flectobacillaceae</taxon>
        <taxon>Arcicella</taxon>
    </lineage>
</organism>
<reference evidence="2 3" key="1">
    <citation type="submission" date="2023-12" db="EMBL/GenBank/DDBJ databases">
        <title>Novel species of the genus Arcicella isolated from rivers.</title>
        <authorList>
            <person name="Lu H."/>
        </authorList>
    </citation>
    <scope>NUCLEOTIDE SEQUENCE [LARGE SCALE GENOMIC DNA]</scope>
    <source>
        <strain evidence="2 3">KCTC 23307</strain>
    </source>
</reference>
<accession>A0ABU5QF76</accession>
<keyword evidence="2" id="KW-0328">Glycosyltransferase</keyword>
<feature type="domain" description="Glycosyltransferase subfamily 4-like N-terminal" evidence="1">
    <location>
        <begin position="37"/>
        <end position="141"/>
    </location>
</feature>
<dbReference type="Pfam" id="PF13439">
    <property type="entry name" value="Glyco_transf_4"/>
    <property type="match status" value="1"/>
</dbReference>
<dbReference type="EC" id="2.4.-.-" evidence="2"/>
<dbReference type="SUPFAM" id="SSF53756">
    <property type="entry name" value="UDP-Glycosyltransferase/glycogen phosphorylase"/>
    <property type="match status" value="1"/>
</dbReference>
<dbReference type="InterPro" id="IPR028098">
    <property type="entry name" value="Glyco_trans_4-like_N"/>
</dbReference>